<evidence type="ECO:0000313" key="3">
    <source>
        <dbReference type="Proteomes" id="UP001595443"/>
    </source>
</evidence>
<dbReference type="RefSeq" id="WP_377832286.1">
    <property type="nucleotide sequence ID" value="NZ_JBHRSK010000004.1"/>
</dbReference>
<evidence type="ECO:0000313" key="2">
    <source>
        <dbReference type="EMBL" id="MFC2967635.1"/>
    </source>
</evidence>
<name>A0ABV7AEZ4_9RHOB</name>
<gene>
    <name evidence="2" type="ORF">ACFOES_05980</name>
</gene>
<feature type="transmembrane region" description="Helical" evidence="1">
    <location>
        <begin position="99"/>
        <end position="118"/>
    </location>
</feature>
<dbReference type="Proteomes" id="UP001595443">
    <property type="component" value="Unassembled WGS sequence"/>
</dbReference>
<proteinExistence type="predicted"/>
<keyword evidence="3" id="KW-1185">Reference proteome</keyword>
<dbReference type="EMBL" id="JBHRSK010000004">
    <property type="protein sequence ID" value="MFC2967635.1"/>
    <property type="molecule type" value="Genomic_DNA"/>
</dbReference>
<accession>A0ABV7AEZ4</accession>
<evidence type="ECO:0000256" key="1">
    <source>
        <dbReference type="SAM" id="Phobius"/>
    </source>
</evidence>
<comment type="caution">
    <text evidence="2">The sequence shown here is derived from an EMBL/GenBank/DDBJ whole genome shotgun (WGS) entry which is preliminary data.</text>
</comment>
<protein>
    <submittedName>
        <fullName evidence="2">Uncharacterized protein</fullName>
    </submittedName>
</protein>
<organism evidence="2 3">
    <name type="scientific">Acidimangrovimonas pyrenivorans</name>
    <dbReference type="NCBI Taxonomy" id="2030798"/>
    <lineage>
        <taxon>Bacteria</taxon>
        <taxon>Pseudomonadati</taxon>
        <taxon>Pseudomonadota</taxon>
        <taxon>Alphaproteobacteria</taxon>
        <taxon>Rhodobacterales</taxon>
        <taxon>Paracoccaceae</taxon>
        <taxon>Acidimangrovimonas</taxon>
    </lineage>
</organism>
<keyword evidence="1" id="KW-0472">Membrane</keyword>
<sequence length="122" mass="13300">MVTWQRGAMLILPLAQWAETPYLVLAYIVRRGLRRVPPGDAAGVAKWRLVSLGAFAGVLVAVGGQLFGMLGYHGPGGFAEVVIMTLAMWMFTIPYLLLWSAGGAALGGALGWGLWWVWSRRR</sequence>
<keyword evidence="1" id="KW-0812">Transmembrane</keyword>
<reference evidence="3" key="1">
    <citation type="journal article" date="2019" name="Int. J. Syst. Evol. Microbiol.">
        <title>The Global Catalogue of Microorganisms (GCM) 10K type strain sequencing project: providing services to taxonomists for standard genome sequencing and annotation.</title>
        <authorList>
            <consortium name="The Broad Institute Genomics Platform"/>
            <consortium name="The Broad Institute Genome Sequencing Center for Infectious Disease"/>
            <person name="Wu L."/>
            <person name="Ma J."/>
        </authorList>
    </citation>
    <scope>NUCLEOTIDE SEQUENCE [LARGE SCALE GENOMIC DNA]</scope>
    <source>
        <strain evidence="3">KCTC 62192</strain>
    </source>
</reference>
<keyword evidence="1" id="KW-1133">Transmembrane helix</keyword>
<feature type="transmembrane region" description="Helical" evidence="1">
    <location>
        <begin position="50"/>
        <end position="70"/>
    </location>
</feature>